<evidence type="ECO:0000256" key="3">
    <source>
        <dbReference type="ARBA" id="ARBA00023237"/>
    </source>
</evidence>
<dbReference type="Gene3D" id="3.30.1330.60">
    <property type="entry name" value="OmpA-like domain"/>
    <property type="match status" value="1"/>
</dbReference>
<evidence type="ECO:0000256" key="2">
    <source>
        <dbReference type="ARBA" id="ARBA00023136"/>
    </source>
</evidence>
<accession>A0A5D3WMU6</accession>
<dbReference type="InterPro" id="IPR050330">
    <property type="entry name" value="Bact_OuterMem_StrucFunc"/>
</dbReference>
<name>A0A5D3WMU6_9BACT</name>
<protein>
    <submittedName>
        <fullName evidence="7">OmpA family protein</fullName>
    </submittedName>
</protein>
<dbReference type="AlphaFoldDB" id="A0A5D3WMU6"/>
<proteinExistence type="predicted"/>
<dbReference type="GO" id="GO:0009279">
    <property type="term" value="C:cell outer membrane"/>
    <property type="evidence" value="ECO:0007669"/>
    <property type="project" value="UniProtKB-SubCell"/>
</dbReference>
<evidence type="ECO:0000256" key="1">
    <source>
        <dbReference type="ARBA" id="ARBA00004442"/>
    </source>
</evidence>
<evidence type="ECO:0000313" key="8">
    <source>
        <dbReference type="Proteomes" id="UP000324159"/>
    </source>
</evidence>
<dbReference type="EMBL" id="VNIB01000001">
    <property type="protein sequence ID" value="TYP00333.1"/>
    <property type="molecule type" value="Genomic_DNA"/>
</dbReference>
<dbReference type="CDD" id="cd07185">
    <property type="entry name" value="OmpA_C-like"/>
    <property type="match status" value="1"/>
</dbReference>
<evidence type="ECO:0000256" key="5">
    <source>
        <dbReference type="SAM" id="SignalP"/>
    </source>
</evidence>
<comment type="caution">
    <text evidence="7">The sequence shown here is derived from an EMBL/GenBank/DDBJ whole genome shotgun (WGS) entry which is preliminary data.</text>
</comment>
<dbReference type="PRINTS" id="PR01021">
    <property type="entry name" value="OMPADOMAIN"/>
</dbReference>
<dbReference type="Proteomes" id="UP000324159">
    <property type="component" value="Unassembled WGS sequence"/>
</dbReference>
<evidence type="ECO:0000313" key="7">
    <source>
        <dbReference type="EMBL" id="TYP00333.1"/>
    </source>
</evidence>
<dbReference type="PANTHER" id="PTHR30329">
    <property type="entry name" value="STATOR ELEMENT OF FLAGELLAR MOTOR COMPLEX"/>
    <property type="match status" value="1"/>
</dbReference>
<keyword evidence="2 4" id="KW-0472">Membrane</keyword>
<dbReference type="PROSITE" id="PS51123">
    <property type="entry name" value="OMPA_2"/>
    <property type="match status" value="1"/>
</dbReference>
<keyword evidence="5" id="KW-0732">Signal</keyword>
<keyword evidence="8" id="KW-1185">Reference proteome</keyword>
<gene>
    <name evidence="7" type="ORF">EDC39_101500</name>
</gene>
<dbReference type="RefSeq" id="WP_187426605.1">
    <property type="nucleotide sequence ID" value="NZ_VNIB01000001.1"/>
</dbReference>
<feature type="signal peptide" evidence="5">
    <location>
        <begin position="1"/>
        <end position="20"/>
    </location>
</feature>
<evidence type="ECO:0000259" key="6">
    <source>
        <dbReference type="PROSITE" id="PS51123"/>
    </source>
</evidence>
<dbReference type="Pfam" id="PF00691">
    <property type="entry name" value="OmpA"/>
    <property type="match status" value="1"/>
</dbReference>
<dbReference type="InterPro" id="IPR036737">
    <property type="entry name" value="OmpA-like_sf"/>
</dbReference>
<dbReference type="PANTHER" id="PTHR30329:SF21">
    <property type="entry name" value="LIPOPROTEIN YIAD-RELATED"/>
    <property type="match status" value="1"/>
</dbReference>
<keyword evidence="3" id="KW-0998">Cell outer membrane</keyword>
<comment type="subcellular location">
    <subcellularLocation>
        <location evidence="1">Cell outer membrane</location>
    </subcellularLocation>
</comment>
<feature type="domain" description="OmpA-like" evidence="6">
    <location>
        <begin position="359"/>
        <end position="478"/>
    </location>
</feature>
<dbReference type="SUPFAM" id="SSF103088">
    <property type="entry name" value="OmpA-like"/>
    <property type="match status" value="1"/>
</dbReference>
<organism evidence="7 8">
    <name type="scientific">Geothermobacter ehrlichii</name>
    <dbReference type="NCBI Taxonomy" id="213224"/>
    <lineage>
        <taxon>Bacteria</taxon>
        <taxon>Pseudomonadati</taxon>
        <taxon>Thermodesulfobacteriota</taxon>
        <taxon>Desulfuromonadia</taxon>
        <taxon>Desulfuromonadales</taxon>
        <taxon>Geothermobacteraceae</taxon>
        <taxon>Geothermobacter</taxon>
    </lineage>
</organism>
<reference evidence="7 8" key="1">
    <citation type="submission" date="2019-07" db="EMBL/GenBank/DDBJ databases">
        <title>Genomic Encyclopedia of Type Strains, Phase IV (KMG-IV): sequencing the most valuable type-strain genomes for metagenomic binning, comparative biology and taxonomic classification.</title>
        <authorList>
            <person name="Goeker M."/>
        </authorList>
    </citation>
    <scope>NUCLEOTIDE SEQUENCE [LARGE SCALE GENOMIC DNA]</scope>
    <source>
        <strain evidence="7 8">SS015</strain>
    </source>
</reference>
<sequence>MKKIFLFFVFVLLAAGTARAVPTQYGATGLISQPTAETLNAGNICVGVWCNYSYVDQTEKEALILPVGITIGLGTFFEMYGSYPNLLFNDDELESGRGATNLGAKIRFLGKRSSRFKMALEGQALRTISDNPDIDGLTDYMGRVIASLKLDTIGFHVNGGYVSTESPKGINYDDQVLGGGGIEFFPTGRLRIIAEGEWRSSKLVNGDDYTEVSTGFQYYVSPHFTFNLAGSLGLEDGAPDWRVLVGFSGCQGIGTYQHPIPKLIESAPVAEEKPKPKKKVVKIKTLTPLTPVVKVKPAKLSPVAKLEVKVKPKGEEVIIDPSERLKIPGTRELQAINVTPVAPVVPTAEKPVIDKPTRVIVYRKFKMDELTFGFDQYSLTEKGKKALALIAEELRRDNKWFVLRFDGHTDSTGSVNYNDRLSLKRAIATATALVLNNGFDPNRIFVKGFGESKPVASNDTPEGRSANRRVEILVLVKKEE</sequence>
<dbReference type="InterPro" id="IPR006664">
    <property type="entry name" value="OMP_bac"/>
</dbReference>
<dbReference type="InterPro" id="IPR006665">
    <property type="entry name" value="OmpA-like"/>
</dbReference>
<feature type="chain" id="PRO_5023038991" evidence="5">
    <location>
        <begin position="21"/>
        <end position="480"/>
    </location>
</feature>
<evidence type="ECO:0000256" key="4">
    <source>
        <dbReference type="PROSITE-ProRule" id="PRU00473"/>
    </source>
</evidence>